<feature type="transmembrane region" description="Helical" evidence="2">
    <location>
        <begin position="122"/>
        <end position="140"/>
    </location>
</feature>
<dbReference type="RefSeq" id="WP_047223246.1">
    <property type="nucleotide sequence ID" value="NZ_JWIO01000017.1"/>
</dbReference>
<feature type="transmembrane region" description="Helical" evidence="2">
    <location>
        <begin position="147"/>
        <end position="164"/>
    </location>
</feature>
<feature type="compositionally biased region" description="Basic and acidic residues" evidence="1">
    <location>
        <begin position="1"/>
        <end position="23"/>
    </location>
</feature>
<protein>
    <submittedName>
        <fullName evidence="3">Uncharacterized protein</fullName>
    </submittedName>
</protein>
<evidence type="ECO:0000256" key="1">
    <source>
        <dbReference type="SAM" id="MobiDB-lite"/>
    </source>
</evidence>
<feature type="compositionally biased region" description="Polar residues" evidence="1">
    <location>
        <begin position="25"/>
        <end position="46"/>
    </location>
</feature>
<dbReference type="Proteomes" id="UP000035425">
    <property type="component" value="Unassembled WGS sequence"/>
</dbReference>
<comment type="caution">
    <text evidence="3">The sequence shown here is derived from an EMBL/GenBank/DDBJ whole genome shotgun (WGS) entry which is preliminary data.</text>
</comment>
<reference evidence="3 4" key="1">
    <citation type="submission" date="2014-12" db="EMBL/GenBank/DDBJ databases">
        <title>Frankia sp. BMG5.1 draft genome.</title>
        <authorList>
            <person name="Gtari M."/>
            <person name="Ghodhbane-Gtari F."/>
            <person name="Nouioui I."/>
            <person name="Ktari A."/>
            <person name="Hezbri K."/>
            <person name="Mimouni W."/>
            <person name="Sbissi I."/>
            <person name="Ayari A."/>
            <person name="Yamanaka T."/>
            <person name="Normand P."/>
            <person name="Tisa L.S."/>
            <person name="Boudabous A."/>
        </authorList>
    </citation>
    <scope>NUCLEOTIDE SEQUENCE [LARGE SCALE GENOMIC DNA]</scope>
    <source>
        <strain evidence="3 4">BMG5.1</strain>
    </source>
</reference>
<sequence>MATSPRHRDTPAARSRPRPDRASGSHRQATTENTVTGSTATNSPVTPTGGDTARRATAGRSGGFPALLGVAVVCWLVVGFTTLWAGMDALASDPDQRAARDLSDQLGEGTVRTAEQVRPQDLLALGVGIAVLAALVALLLRIRWAQQVLQVLAVVAVVVLATGAHWEAVLVFFAFVVGAIMLLAESTRNHLRKR</sequence>
<keyword evidence="4" id="KW-1185">Reference proteome</keyword>
<keyword evidence="2" id="KW-0472">Membrane</keyword>
<accession>A0ABR5F3E8</accession>
<dbReference type="EMBL" id="JWIO01000017">
    <property type="protein sequence ID" value="KLL11252.1"/>
    <property type="molecule type" value="Genomic_DNA"/>
</dbReference>
<organism evidence="3 4">
    <name type="scientific">Protofrankia coriariae</name>
    <dbReference type="NCBI Taxonomy" id="1562887"/>
    <lineage>
        <taxon>Bacteria</taxon>
        <taxon>Bacillati</taxon>
        <taxon>Actinomycetota</taxon>
        <taxon>Actinomycetes</taxon>
        <taxon>Frankiales</taxon>
        <taxon>Frankiaceae</taxon>
        <taxon>Protofrankia</taxon>
    </lineage>
</organism>
<evidence type="ECO:0000313" key="4">
    <source>
        <dbReference type="Proteomes" id="UP000035425"/>
    </source>
</evidence>
<evidence type="ECO:0000256" key="2">
    <source>
        <dbReference type="SAM" id="Phobius"/>
    </source>
</evidence>
<proteinExistence type="predicted"/>
<name>A0ABR5F3E8_9ACTN</name>
<feature type="transmembrane region" description="Helical" evidence="2">
    <location>
        <begin position="64"/>
        <end position="87"/>
    </location>
</feature>
<feature type="region of interest" description="Disordered" evidence="1">
    <location>
        <begin position="1"/>
        <end position="57"/>
    </location>
</feature>
<gene>
    <name evidence="3" type="ORF">FrCorBMG51_12590</name>
</gene>
<keyword evidence="2" id="KW-1133">Transmembrane helix</keyword>
<keyword evidence="2" id="KW-0812">Transmembrane</keyword>
<evidence type="ECO:0000313" key="3">
    <source>
        <dbReference type="EMBL" id="KLL11252.1"/>
    </source>
</evidence>